<feature type="region of interest" description="Disordered" evidence="6">
    <location>
        <begin position="582"/>
        <end position="737"/>
    </location>
</feature>
<dbReference type="PROSITE" id="PS01036">
    <property type="entry name" value="HSP70_3"/>
    <property type="match status" value="1"/>
</dbReference>
<dbReference type="Proteomes" id="UP001385809">
    <property type="component" value="Unassembled WGS sequence"/>
</dbReference>
<dbReference type="InterPro" id="IPR013126">
    <property type="entry name" value="Hsp_70_fam"/>
</dbReference>
<dbReference type="PANTHER" id="PTHR42749:SF1">
    <property type="entry name" value="CELL SHAPE-DETERMINING PROTEIN MREB"/>
    <property type="match status" value="1"/>
</dbReference>
<feature type="compositionally biased region" description="Low complexity" evidence="6">
    <location>
        <begin position="582"/>
        <end position="598"/>
    </location>
</feature>
<feature type="compositionally biased region" description="Pro residues" evidence="6">
    <location>
        <begin position="599"/>
        <end position="613"/>
    </location>
</feature>
<keyword evidence="7" id="KW-1133">Transmembrane helix</keyword>
<protein>
    <submittedName>
        <fullName evidence="8">Hsp70 family protein</fullName>
    </submittedName>
</protein>
<organism evidence="8 9">
    <name type="scientific">Actinomycetospora aurantiaca</name>
    <dbReference type="NCBI Taxonomy" id="3129233"/>
    <lineage>
        <taxon>Bacteria</taxon>
        <taxon>Bacillati</taxon>
        <taxon>Actinomycetota</taxon>
        <taxon>Actinomycetes</taxon>
        <taxon>Pseudonocardiales</taxon>
        <taxon>Pseudonocardiaceae</taxon>
        <taxon>Actinomycetospora</taxon>
    </lineage>
</organism>
<keyword evidence="9" id="KW-1185">Reference proteome</keyword>
<feature type="transmembrane region" description="Helical" evidence="7">
    <location>
        <begin position="557"/>
        <end position="579"/>
    </location>
</feature>
<accession>A0ABU8MH67</accession>
<feature type="compositionally biased region" description="Low complexity" evidence="6">
    <location>
        <begin position="705"/>
        <end position="737"/>
    </location>
</feature>
<name>A0ABU8MH67_9PSEU</name>
<proteinExistence type="inferred from homology"/>
<keyword evidence="3" id="KW-0067">ATP-binding</keyword>
<feature type="region of interest" description="Disordered" evidence="6">
    <location>
        <begin position="372"/>
        <end position="397"/>
    </location>
</feature>
<feature type="region of interest" description="Disordered" evidence="6">
    <location>
        <begin position="471"/>
        <end position="541"/>
    </location>
</feature>
<evidence type="ECO:0000256" key="6">
    <source>
        <dbReference type="SAM" id="MobiDB-lite"/>
    </source>
</evidence>
<reference evidence="8 9" key="1">
    <citation type="submission" date="2024-03" db="EMBL/GenBank/DDBJ databases">
        <title>Actinomycetospora sp. OC33-EN08, a novel actinomycete isolated from wild orchid (Aerides multiflora).</title>
        <authorList>
            <person name="Suriyachadkun C."/>
        </authorList>
    </citation>
    <scope>NUCLEOTIDE SEQUENCE [LARGE SCALE GENOMIC DNA]</scope>
    <source>
        <strain evidence="8 9">OC33-EN08</strain>
    </source>
</reference>
<comment type="similarity">
    <text evidence="1">Belongs to the heat shock protein 70 family.</text>
</comment>
<dbReference type="EMBL" id="JBBEGN010000001">
    <property type="protein sequence ID" value="MEJ2866675.1"/>
    <property type="molecule type" value="Genomic_DNA"/>
</dbReference>
<evidence type="ECO:0000256" key="7">
    <source>
        <dbReference type="SAM" id="Phobius"/>
    </source>
</evidence>
<dbReference type="SUPFAM" id="SSF53067">
    <property type="entry name" value="Actin-like ATPase domain"/>
    <property type="match status" value="2"/>
</dbReference>
<dbReference type="Gene3D" id="3.90.640.10">
    <property type="entry name" value="Actin, Chain A, domain 4"/>
    <property type="match status" value="1"/>
</dbReference>
<dbReference type="InterPro" id="IPR018181">
    <property type="entry name" value="Heat_shock_70_CS"/>
</dbReference>
<evidence type="ECO:0000256" key="4">
    <source>
        <dbReference type="ARBA" id="ARBA00023016"/>
    </source>
</evidence>
<keyword evidence="4" id="KW-0346">Stress response</keyword>
<keyword evidence="2" id="KW-0547">Nucleotide-binding</keyword>
<keyword evidence="5" id="KW-0143">Chaperone</keyword>
<evidence type="ECO:0000256" key="1">
    <source>
        <dbReference type="ARBA" id="ARBA00007381"/>
    </source>
</evidence>
<keyword evidence="7" id="KW-0472">Membrane</keyword>
<evidence type="ECO:0000313" key="8">
    <source>
        <dbReference type="EMBL" id="MEJ2866675.1"/>
    </source>
</evidence>
<dbReference type="Pfam" id="PF00012">
    <property type="entry name" value="HSP70"/>
    <property type="match status" value="1"/>
</dbReference>
<evidence type="ECO:0000313" key="9">
    <source>
        <dbReference type="Proteomes" id="UP001385809"/>
    </source>
</evidence>
<evidence type="ECO:0000256" key="3">
    <source>
        <dbReference type="ARBA" id="ARBA00022840"/>
    </source>
</evidence>
<dbReference type="PANTHER" id="PTHR42749">
    <property type="entry name" value="CELL SHAPE-DETERMINING PROTEIN MREB"/>
    <property type="match status" value="1"/>
</dbReference>
<evidence type="ECO:0000256" key="5">
    <source>
        <dbReference type="ARBA" id="ARBA00023186"/>
    </source>
</evidence>
<gene>
    <name evidence="8" type="ORF">WCD74_02805</name>
</gene>
<keyword evidence="7" id="KW-0812">Transmembrane</keyword>
<comment type="caution">
    <text evidence="8">The sequence shown here is derived from an EMBL/GenBank/DDBJ whole genome shotgun (WGS) entry which is preliminary data.</text>
</comment>
<dbReference type="RefSeq" id="WP_337693290.1">
    <property type="nucleotide sequence ID" value="NZ_JBBEGN010000001.1"/>
</dbReference>
<dbReference type="Gene3D" id="3.30.420.40">
    <property type="match status" value="2"/>
</dbReference>
<dbReference type="InterPro" id="IPR043129">
    <property type="entry name" value="ATPase_NBD"/>
</dbReference>
<feature type="compositionally biased region" description="Low complexity" evidence="6">
    <location>
        <begin position="637"/>
        <end position="689"/>
    </location>
</feature>
<sequence>MGYDLGVDLGGTTVVAAVLRDGRAQAEVVPLGPDGALVMPATAHRGTDGVVRTGADAEHRAAGEPDRVVRDVTARLGDDVPLVVGDEPWRADDVAAELVLAAVRRVAAGEGGAARSLAVSRPSGWGDHRERTLRRALVRVGLGHATLVGESRAAVLAASTFGGLRAGRVAAVYDLGGRRFRAAVVRRGRRGIVISGAEGAAAAPGTTTTEVLADSGAPVRAGGTDVDAAVLAHVREELAEDLDTALAGLDDDAHRAALAGLRDAARAAKERLSADTEADVPVAVGPLSTTVRITRADLEARITPLVAATVDAFAGTLEAAGATPDQVVLVGGSSRIPLVARLLAEELGRPVRPELDPVTIVAQGAALAAAEHAASHRQDPVLPTTGPASGSFPTARPASGSFPTVAARLAAVAAGAEAPDASFAATAADVRERRRLDTGRRHPAAEHVEADAGRHAAGAAMAAAVAVGASAARSRSRAEPATGTVPAERDDTGWGPASTVSADTGETAEQPRRGSTALMERPRTIGDDDVPRPPIATGAAPIGELAPRGVFSRHRHWIVVVLVILALAAVAATVPIAGLTTSRTSTQTPAPTTTAPASAGPPPPAAAPPPPAASAPAPTSAPEPETSSGSSGGSSGSGSSEDTTTRRTAPSSTRASRTPAAQQLRPAPVAPAAAAPAAPAAPAPVSTPAELPAATSVPTEPVAQAPSAAPTAAETPIAAGTETPAATGTTAPSSGAS</sequence>
<feature type="compositionally biased region" description="Basic and acidic residues" evidence="6">
    <location>
        <begin position="520"/>
        <end position="531"/>
    </location>
</feature>
<dbReference type="PRINTS" id="PR00301">
    <property type="entry name" value="HEATSHOCK70"/>
</dbReference>
<evidence type="ECO:0000256" key="2">
    <source>
        <dbReference type="ARBA" id="ARBA00022741"/>
    </source>
</evidence>
<feature type="compositionally biased region" description="Low complexity" evidence="6">
    <location>
        <begin position="614"/>
        <end position="629"/>
    </location>
</feature>